<protein>
    <recommendedName>
        <fullName evidence="2">Arrestin C-terminal-like domain-containing protein</fullName>
    </recommendedName>
</protein>
<comment type="caution">
    <text evidence="3">The sequence shown here is derived from an EMBL/GenBank/DDBJ whole genome shotgun (WGS) entry which is preliminary data.</text>
</comment>
<reference evidence="3 4" key="1">
    <citation type="submission" date="2024-04" db="EMBL/GenBank/DDBJ databases">
        <authorList>
            <consortium name="Genoscope - CEA"/>
            <person name="William W."/>
        </authorList>
    </citation>
    <scope>NUCLEOTIDE SEQUENCE [LARGE SCALE GENOMIC DNA]</scope>
</reference>
<dbReference type="InterPro" id="IPR014756">
    <property type="entry name" value="Ig_E-set"/>
</dbReference>
<dbReference type="Proteomes" id="UP001497497">
    <property type="component" value="Unassembled WGS sequence"/>
</dbReference>
<dbReference type="GO" id="GO:0005737">
    <property type="term" value="C:cytoplasm"/>
    <property type="evidence" value="ECO:0007669"/>
    <property type="project" value="TreeGrafter"/>
</dbReference>
<dbReference type="InterPro" id="IPR011021">
    <property type="entry name" value="Arrestin-like_N"/>
</dbReference>
<proteinExistence type="inferred from homology"/>
<evidence type="ECO:0000256" key="1">
    <source>
        <dbReference type="ARBA" id="ARBA00005298"/>
    </source>
</evidence>
<organism evidence="3 4">
    <name type="scientific">Lymnaea stagnalis</name>
    <name type="common">Great pond snail</name>
    <name type="synonym">Helix stagnalis</name>
    <dbReference type="NCBI Taxonomy" id="6523"/>
    <lineage>
        <taxon>Eukaryota</taxon>
        <taxon>Metazoa</taxon>
        <taxon>Spiralia</taxon>
        <taxon>Lophotrochozoa</taxon>
        <taxon>Mollusca</taxon>
        <taxon>Gastropoda</taxon>
        <taxon>Heterobranchia</taxon>
        <taxon>Euthyneura</taxon>
        <taxon>Panpulmonata</taxon>
        <taxon>Hygrophila</taxon>
        <taxon>Lymnaeoidea</taxon>
        <taxon>Lymnaeidae</taxon>
        <taxon>Lymnaea</taxon>
    </lineage>
</organism>
<dbReference type="GO" id="GO:0015031">
    <property type="term" value="P:protein transport"/>
    <property type="evidence" value="ECO:0007669"/>
    <property type="project" value="TreeGrafter"/>
</dbReference>
<dbReference type="SUPFAM" id="SSF81296">
    <property type="entry name" value="E set domains"/>
    <property type="match status" value="2"/>
</dbReference>
<sequence length="762" mass="85181">MGKFTSCVFHIANERHGYWPGEQIEGQVSIELTKDVRVSGVFIFLFGGCQINWHRSDSDIGSETYLNRYISIFGNKPKEAAGHYSLTAGQHVFQFSFTMPSTGLPSSFEGYYGCIRYWLRLNFELPFPKLDKTWTHYISVVSRIPVHTPHGLLPVTARNEKQVSKAFGIGNIGKITLDASTNKSAFCAGETILVELVAQNETSKDMGVVRVTLVQRVTYSTGGFKHVSVPKDLRTIQSTKLLAGQVIRWEGEPLEIDLVPPSSSTPNSSRLLNVQYYVKVVVEVPLGFNLDIRLPITIGTVTPSGAGFVKCSHGFSKFPYCNGNYEVTDYVPSTVCIDVSEGGTERARATRCKSVEGTHDEYRLGDQTMKLLGPLGHLEEVAIDSDQISGSHNIYGATASPNDLTEDAPPSYDEVVGGGEFEETFDHKGSILLIRFPLRDLKSVKSFLIRHRESLKPLDGHMINFSPSPFLRYFHFPWPQLTSAAVFYFGTQEKSEKWLDQLVTAEPLLTSTWSAIIAENSTRIQRPNLQHQTLQITITMFKKLAKSEQQPQSGHDKFYRSSREDLGRLVVYSVKPKFLLGHWSEHNGHYQPKYNVQYQNEAEHLTGKVHDKLSTHTNFEQSEKKAGNLTFPERVELVAPVTRGVSEPVLSGEIRGIQSISINSEYINCEEDTAVTPALGYPTACHVAVDLIEDSMADMNLVPREEEPETVVSVVCYQYPDMTKYLDLAANVFDQELPETLEKAELLGMSVTSVILPGRSLW</sequence>
<evidence type="ECO:0000313" key="4">
    <source>
        <dbReference type="Proteomes" id="UP001497497"/>
    </source>
</evidence>
<accession>A0AAV2HBX6</accession>
<dbReference type="InterPro" id="IPR011022">
    <property type="entry name" value="Arrestin_C-like"/>
</dbReference>
<dbReference type="PANTHER" id="PTHR11188">
    <property type="entry name" value="ARRESTIN DOMAIN CONTAINING PROTEIN"/>
    <property type="match status" value="1"/>
</dbReference>
<dbReference type="InterPro" id="IPR014752">
    <property type="entry name" value="Arrestin-like_C"/>
</dbReference>
<comment type="similarity">
    <text evidence="1">Belongs to the arrestin family.</text>
</comment>
<evidence type="ECO:0000313" key="3">
    <source>
        <dbReference type="EMBL" id="CAL1530286.1"/>
    </source>
</evidence>
<feature type="domain" description="Arrestin C-terminal-like" evidence="2">
    <location>
        <begin position="171"/>
        <end position="303"/>
    </location>
</feature>
<dbReference type="Gene3D" id="2.60.40.640">
    <property type="match status" value="2"/>
</dbReference>
<dbReference type="Pfam" id="PF02752">
    <property type="entry name" value="Arrestin_C"/>
    <property type="match status" value="1"/>
</dbReference>
<dbReference type="Pfam" id="PF00339">
    <property type="entry name" value="Arrestin_N"/>
    <property type="match status" value="1"/>
</dbReference>
<dbReference type="InterPro" id="IPR050357">
    <property type="entry name" value="Arrestin_domain-protein"/>
</dbReference>
<gene>
    <name evidence="3" type="ORF">GSLYS_00004419001</name>
</gene>
<name>A0AAV2HBX6_LYMST</name>
<keyword evidence="4" id="KW-1185">Reference proteome</keyword>
<dbReference type="PANTHER" id="PTHR11188:SF17">
    <property type="entry name" value="FI21816P1"/>
    <property type="match status" value="1"/>
</dbReference>
<dbReference type="SMART" id="SM01017">
    <property type="entry name" value="Arrestin_C"/>
    <property type="match status" value="1"/>
</dbReference>
<dbReference type="EMBL" id="CAXITT010000066">
    <property type="protein sequence ID" value="CAL1530286.1"/>
    <property type="molecule type" value="Genomic_DNA"/>
</dbReference>
<evidence type="ECO:0000259" key="2">
    <source>
        <dbReference type="SMART" id="SM01017"/>
    </source>
</evidence>
<dbReference type="AlphaFoldDB" id="A0AAV2HBX6"/>